<accession>A0A6J5L9I3</accession>
<name>A0A6J5L9I3_9CAUD</name>
<sequence>MTDENYEARAQAHLASIKRDMKASMEDAVVRAMHKVMAEFEAKSDERLMEDWGPGPHEHHSLPAREPDQPAQEPKRWAVFCGSCRKEWSVSYPHPGKSICADCDDKLAERKPFAWADTDDVCVDTAFRWVETGDHKTPVYTSPPAQRKPLTHEQRVDLLAKFEAHKHEWHAPAILIDMVEAAHGIGEKK</sequence>
<feature type="region of interest" description="Disordered" evidence="1">
    <location>
        <begin position="49"/>
        <end position="72"/>
    </location>
</feature>
<proteinExistence type="predicted"/>
<organism evidence="2">
    <name type="scientific">uncultured Caudovirales phage</name>
    <dbReference type="NCBI Taxonomy" id="2100421"/>
    <lineage>
        <taxon>Viruses</taxon>
        <taxon>Duplodnaviria</taxon>
        <taxon>Heunggongvirae</taxon>
        <taxon>Uroviricota</taxon>
        <taxon>Caudoviricetes</taxon>
        <taxon>Peduoviridae</taxon>
        <taxon>Maltschvirus</taxon>
        <taxon>Maltschvirus maltsch</taxon>
    </lineage>
</organism>
<reference evidence="2" key="1">
    <citation type="submission" date="2020-04" db="EMBL/GenBank/DDBJ databases">
        <authorList>
            <person name="Chiriac C."/>
            <person name="Salcher M."/>
            <person name="Ghai R."/>
            <person name="Kavagutti S V."/>
        </authorList>
    </citation>
    <scope>NUCLEOTIDE SEQUENCE</scope>
</reference>
<protein>
    <submittedName>
        <fullName evidence="2">Uncharacterized protein</fullName>
    </submittedName>
</protein>
<evidence type="ECO:0000256" key="1">
    <source>
        <dbReference type="SAM" id="MobiDB-lite"/>
    </source>
</evidence>
<dbReference type="EMBL" id="LR796241">
    <property type="protein sequence ID" value="CAB4131278.1"/>
    <property type="molecule type" value="Genomic_DNA"/>
</dbReference>
<evidence type="ECO:0000313" key="2">
    <source>
        <dbReference type="EMBL" id="CAB4131278.1"/>
    </source>
</evidence>
<gene>
    <name evidence="2" type="ORF">UFOVP126_58</name>
</gene>